<feature type="transmembrane region" description="Helical" evidence="1">
    <location>
        <begin position="141"/>
        <end position="160"/>
    </location>
</feature>
<keyword evidence="1" id="KW-0812">Transmembrane</keyword>
<organism evidence="2 3">
    <name type="scientific">Tumebacillus permanentifrigoris</name>
    <dbReference type="NCBI Taxonomy" id="378543"/>
    <lineage>
        <taxon>Bacteria</taxon>
        <taxon>Bacillati</taxon>
        <taxon>Bacillota</taxon>
        <taxon>Bacilli</taxon>
        <taxon>Bacillales</taxon>
        <taxon>Alicyclobacillaceae</taxon>
        <taxon>Tumebacillus</taxon>
    </lineage>
</organism>
<keyword evidence="3" id="KW-1185">Reference proteome</keyword>
<name>A0A316DGE7_9BACL</name>
<evidence type="ECO:0000256" key="1">
    <source>
        <dbReference type="SAM" id="Phobius"/>
    </source>
</evidence>
<evidence type="ECO:0000313" key="2">
    <source>
        <dbReference type="EMBL" id="PWK16309.1"/>
    </source>
</evidence>
<reference evidence="2 3" key="1">
    <citation type="submission" date="2018-05" db="EMBL/GenBank/DDBJ databases">
        <title>Genomic Encyclopedia of Type Strains, Phase IV (KMG-IV): sequencing the most valuable type-strain genomes for metagenomic binning, comparative biology and taxonomic classification.</title>
        <authorList>
            <person name="Goeker M."/>
        </authorList>
    </citation>
    <scope>NUCLEOTIDE SEQUENCE [LARGE SCALE GENOMIC DNA]</scope>
    <source>
        <strain evidence="2 3">DSM 18773</strain>
    </source>
</reference>
<feature type="transmembrane region" description="Helical" evidence="1">
    <location>
        <begin position="194"/>
        <end position="214"/>
    </location>
</feature>
<dbReference type="OrthoDB" id="2381061at2"/>
<keyword evidence="1" id="KW-0472">Membrane</keyword>
<feature type="transmembrane region" description="Helical" evidence="1">
    <location>
        <begin position="167"/>
        <end position="188"/>
    </location>
</feature>
<accession>A0A316DGE7</accession>
<feature type="transmembrane region" description="Helical" evidence="1">
    <location>
        <begin position="94"/>
        <end position="113"/>
    </location>
</feature>
<protein>
    <submittedName>
        <fullName evidence="2">Uncharacterized protein</fullName>
    </submittedName>
</protein>
<sequence length="219" mass="24167">MNASAWVPLGATLVSSWFAVMLFRQYGERQRSYQLWWAISMLSYASASFGEYYALAFGWSAPMYKFYYFNAVSLVAIMAAGEMYMLFKARVGHIYLFVTLALMAVFAYLLLMVTPDPTILSQNGAAIGGDALQKGSVIRSVFPPILSGVGGMILIFGPLWSWWKTRFAGNLFIAAGAVLLSMVGRLAVLGYPEWLPLGELLGIVVIFYGVFGWGRAKKA</sequence>
<feature type="transmembrane region" description="Helical" evidence="1">
    <location>
        <begin position="35"/>
        <end position="55"/>
    </location>
</feature>
<gene>
    <name evidence="2" type="ORF">C7459_101173</name>
</gene>
<dbReference type="EMBL" id="QGGL01000001">
    <property type="protein sequence ID" value="PWK16309.1"/>
    <property type="molecule type" value="Genomic_DNA"/>
</dbReference>
<feature type="transmembrane region" description="Helical" evidence="1">
    <location>
        <begin position="67"/>
        <end position="87"/>
    </location>
</feature>
<keyword evidence="1" id="KW-1133">Transmembrane helix</keyword>
<comment type="caution">
    <text evidence="2">The sequence shown here is derived from an EMBL/GenBank/DDBJ whole genome shotgun (WGS) entry which is preliminary data.</text>
</comment>
<dbReference type="RefSeq" id="WP_109685294.1">
    <property type="nucleotide sequence ID" value="NZ_QGGL01000001.1"/>
</dbReference>
<feature type="transmembrane region" description="Helical" evidence="1">
    <location>
        <begin position="6"/>
        <end position="23"/>
    </location>
</feature>
<dbReference type="AlphaFoldDB" id="A0A316DGE7"/>
<proteinExistence type="predicted"/>
<evidence type="ECO:0000313" key="3">
    <source>
        <dbReference type="Proteomes" id="UP000245634"/>
    </source>
</evidence>
<dbReference type="Proteomes" id="UP000245634">
    <property type="component" value="Unassembled WGS sequence"/>
</dbReference>